<dbReference type="eggNOG" id="COG0683">
    <property type="taxonomic scope" value="Bacteria"/>
</dbReference>
<dbReference type="CDD" id="cd06349">
    <property type="entry name" value="PBP1_ABC_HAAT-like"/>
    <property type="match status" value="1"/>
</dbReference>
<comment type="similarity">
    <text evidence="1">Belongs to the leucine-binding protein family.</text>
</comment>
<dbReference type="Pfam" id="PF13458">
    <property type="entry name" value="Peripla_BP_6"/>
    <property type="match status" value="1"/>
</dbReference>
<reference evidence="7 8" key="1">
    <citation type="submission" date="2007-01" db="EMBL/GenBank/DDBJ databases">
        <title>Annotation of the draft genome assembly of Thermosinus carboxydivorans Nor1.</title>
        <authorList>
            <consortium name="US DOE Joint Genome Institute (JGI-ORNL)"/>
            <person name="Larimer F."/>
            <person name="Land M."/>
            <person name="Hauser L."/>
        </authorList>
    </citation>
    <scope>NUCLEOTIDE SEQUENCE [LARGE SCALE GENOMIC DNA]</scope>
    <source>
        <strain evidence="7 8">Nor1</strain>
    </source>
</reference>
<dbReference type="GO" id="GO:0006865">
    <property type="term" value="P:amino acid transport"/>
    <property type="evidence" value="ECO:0007669"/>
    <property type="project" value="UniProtKB-KW"/>
</dbReference>
<dbReference type="AlphaFoldDB" id="A1HU78"/>
<gene>
    <name evidence="7" type="ORF">TcarDRAFT_0167</name>
</gene>
<reference evidence="7 8" key="2">
    <citation type="submission" date="2007-01" db="EMBL/GenBank/DDBJ databases">
        <title>Sequencing of the draft genome and assembly of Thermosinus carboxydivorans Nor1.</title>
        <authorList>
            <consortium name="US DOE Joint Genome Institute (JGI-PGF)"/>
            <person name="Copeland A."/>
            <person name="Lucas S."/>
            <person name="Lapidus A."/>
            <person name="Barry K."/>
            <person name="Glavina del Rio T."/>
            <person name="Dalin E."/>
            <person name="Tice H."/>
            <person name="Bruce D."/>
            <person name="Pitluck S."/>
            <person name="Richardson P."/>
        </authorList>
    </citation>
    <scope>NUCLEOTIDE SEQUENCE [LARGE SCALE GENOMIC DNA]</scope>
    <source>
        <strain evidence="7 8">Nor1</strain>
    </source>
</reference>
<accession>A1HU78</accession>
<evidence type="ECO:0000259" key="6">
    <source>
        <dbReference type="Pfam" id="PF13458"/>
    </source>
</evidence>
<evidence type="ECO:0000256" key="2">
    <source>
        <dbReference type="ARBA" id="ARBA00022448"/>
    </source>
</evidence>
<evidence type="ECO:0000313" key="7">
    <source>
        <dbReference type="EMBL" id="EAX46420.1"/>
    </source>
</evidence>
<dbReference type="OrthoDB" id="9783240at2"/>
<dbReference type="EMBL" id="AAWL01000034">
    <property type="protein sequence ID" value="EAX46420.1"/>
    <property type="molecule type" value="Genomic_DNA"/>
</dbReference>
<dbReference type="Proteomes" id="UP000005139">
    <property type="component" value="Unassembled WGS sequence"/>
</dbReference>
<evidence type="ECO:0000256" key="1">
    <source>
        <dbReference type="ARBA" id="ARBA00010062"/>
    </source>
</evidence>
<keyword evidence="2" id="KW-0813">Transport</keyword>
<dbReference type="PANTHER" id="PTHR30483">
    <property type="entry name" value="LEUCINE-SPECIFIC-BINDING PROTEIN"/>
    <property type="match status" value="1"/>
</dbReference>
<dbReference type="InterPro" id="IPR028082">
    <property type="entry name" value="Peripla_BP_I"/>
</dbReference>
<keyword evidence="4" id="KW-0029">Amino-acid transport</keyword>
<name>A1HU78_9FIRM</name>
<dbReference type="PANTHER" id="PTHR30483:SF6">
    <property type="entry name" value="PERIPLASMIC BINDING PROTEIN OF ABC TRANSPORTER FOR NATURAL AMINO ACIDS"/>
    <property type="match status" value="1"/>
</dbReference>
<evidence type="ECO:0000256" key="5">
    <source>
        <dbReference type="SAM" id="SignalP"/>
    </source>
</evidence>
<dbReference type="RefSeq" id="WP_007290581.1">
    <property type="nucleotide sequence ID" value="NZ_AAWL01000034.1"/>
</dbReference>
<sequence>MSKYMKLLSLVVVLIFLVAAAGCGGSSSTSGSKGNLVIAMVNPLSGDSATYGVSHKNGMELAREEINKAGGIKGQQIEILFHDDAGDPKQAAAGAQKFADQKNVMAIVGSCLSSNTLAMVPITDKAKLPHSVVSSSTPKLSGMSKYFFRMAVQDAQVGILMGDLIAQKLGAKKVAILYPNNDYGKGLTAAIEETLKKHGVTVVSNQAYLATDKDYSALLTGIKAQGVDALAVAGTYTDGGLITKQARELGLTIPIVGGTGFYSPKFVEIAGKAAEGAIFLGAFVASNPDPAVQNFVKKYKEKYNMEPDTFAALGYDQMYVLAEAMKKAAEKGAITRENIRDAMAQTNYKGITGTVTFNDQGDWVRPYLYITVKDGKFVLYQ</sequence>
<proteinExistence type="inferred from homology"/>
<dbReference type="SUPFAM" id="SSF53822">
    <property type="entry name" value="Periplasmic binding protein-like I"/>
    <property type="match status" value="1"/>
</dbReference>
<feature type="domain" description="Leucine-binding protein" evidence="6">
    <location>
        <begin position="38"/>
        <end position="375"/>
    </location>
</feature>
<dbReference type="PROSITE" id="PS51257">
    <property type="entry name" value="PROKAR_LIPOPROTEIN"/>
    <property type="match status" value="1"/>
</dbReference>
<dbReference type="PRINTS" id="PR00337">
    <property type="entry name" value="LEUILEVALBP"/>
</dbReference>
<feature type="chain" id="PRO_5038461749" evidence="5">
    <location>
        <begin position="22"/>
        <end position="381"/>
    </location>
</feature>
<protein>
    <submittedName>
        <fullName evidence="7">Extracellular ligand-binding receptor</fullName>
    </submittedName>
</protein>
<evidence type="ECO:0000313" key="8">
    <source>
        <dbReference type="Proteomes" id="UP000005139"/>
    </source>
</evidence>
<dbReference type="InterPro" id="IPR000709">
    <property type="entry name" value="Leu_Ile_Val-bd"/>
</dbReference>
<keyword evidence="7" id="KW-0675">Receptor</keyword>
<evidence type="ECO:0000256" key="4">
    <source>
        <dbReference type="ARBA" id="ARBA00022970"/>
    </source>
</evidence>
<dbReference type="InterPro" id="IPR051010">
    <property type="entry name" value="BCAA_transport"/>
</dbReference>
<dbReference type="Gene3D" id="3.40.50.2300">
    <property type="match status" value="2"/>
</dbReference>
<evidence type="ECO:0000256" key="3">
    <source>
        <dbReference type="ARBA" id="ARBA00022729"/>
    </source>
</evidence>
<keyword evidence="3 5" id="KW-0732">Signal</keyword>
<keyword evidence="8" id="KW-1185">Reference proteome</keyword>
<organism evidence="7 8">
    <name type="scientific">Thermosinus carboxydivorans Nor1</name>
    <dbReference type="NCBI Taxonomy" id="401526"/>
    <lineage>
        <taxon>Bacteria</taxon>
        <taxon>Bacillati</taxon>
        <taxon>Bacillota</taxon>
        <taxon>Negativicutes</taxon>
        <taxon>Selenomonadales</taxon>
        <taxon>Sporomusaceae</taxon>
        <taxon>Thermosinus</taxon>
    </lineage>
</organism>
<dbReference type="InterPro" id="IPR028081">
    <property type="entry name" value="Leu-bd"/>
</dbReference>
<comment type="caution">
    <text evidence="7">The sequence shown here is derived from an EMBL/GenBank/DDBJ whole genome shotgun (WGS) entry which is preliminary data.</text>
</comment>
<feature type="signal peptide" evidence="5">
    <location>
        <begin position="1"/>
        <end position="21"/>
    </location>
</feature>